<proteinExistence type="predicted"/>
<dbReference type="Proteomes" id="UP001558652">
    <property type="component" value="Unassembled WGS sequence"/>
</dbReference>
<dbReference type="EMBL" id="JBFDAA010000001">
    <property type="protein sequence ID" value="KAL1140555.1"/>
    <property type="molecule type" value="Genomic_DNA"/>
</dbReference>
<reference evidence="1 2" key="1">
    <citation type="submission" date="2024-07" db="EMBL/GenBank/DDBJ databases">
        <title>Chromosome-level genome assembly of the water stick insect Ranatra chinensis (Heteroptera: Nepidae).</title>
        <authorList>
            <person name="Liu X."/>
        </authorList>
    </citation>
    <scope>NUCLEOTIDE SEQUENCE [LARGE SCALE GENOMIC DNA]</scope>
    <source>
        <strain evidence="1">Cailab_2021Rc</strain>
        <tissue evidence="1">Muscle</tissue>
    </source>
</reference>
<keyword evidence="2" id="KW-1185">Reference proteome</keyword>
<comment type="caution">
    <text evidence="1">The sequence shown here is derived from an EMBL/GenBank/DDBJ whole genome shotgun (WGS) entry which is preliminary data.</text>
</comment>
<name>A0ABD0YX72_9HEMI</name>
<evidence type="ECO:0000313" key="1">
    <source>
        <dbReference type="EMBL" id="KAL1140555.1"/>
    </source>
</evidence>
<protein>
    <submittedName>
        <fullName evidence="1">Uncharacterized protein</fullName>
    </submittedName>
</protein>
<organism evidence="1 2">
    <name type="scientific">Ranatra chinensis</name>
    <dbReference type="NCBI Taxonomy" id="642074"/>
    <lineage>
        <taxon>Eukaryota</taxon>
        <taxon>Metazoa</taxon>
        <taxon>Ecdysozoa</taxon>
        <taxon>Arthropoda</taxon>
        <taxon>Hexapoda</taxon>
        <taxon>Insecta</taxon>
        <taxon>Pterygota</taxon>
        <taxon>Neoptera</taxon>
        <taxon>Paraneoptera</taxon>
        <taxon>Hemiptera</taxon>
        <taxon>Heteroptera</taxon>
        <taxon>Panheteroptera</taxon>
        <taxon>Nepomorpha</taxon>
        <taxon>Nepidae</taxon>
        <taxon>Ranatrinae</taxon>
        <taxon>Ranatra</taxon>
    </lineage>
</organism>
<dbReference type="AlphaFoldDB" id="A0ABD0YX72"/>
<evidence type="ECO:0000313" key="2">
    <source>
        <dbReference type="Proteomes" id="UP001558652"/>
    </source>
</evidence>
<accession>A0ABD0YX72</accession>
<gene>
    <name evidence="1" type="ORF">AAG570_000485</name>
</gene>
<sequence>MGAGRPPSDRLLPVVVVLCEYMGTSFFLAEFGEASCGVLGELAVDIRRRRLEWAETPGSVGCSTNCGVEVMQLCVTLTAAERVRVGGHISIGVTVGTCPKGEMTLERESALAEDTESQIPPRGKVPSGVTRVIEGPNKSGAIVTL</sequence>